<dbReference type="InterPro" id="IPR058646">
    <property type="entry name" value="CzcB_N"/>
</dbReference>
<dbReference type="Pfam" id="PF25975">
    <property type="entry name" value="CzcB_C"/>
    <property type="match status" value="1"/>
</dbReference>
<keyword evidence="3" id="KW-0732">Signal</keyword>
<dbReference type="PANTHER" id="PTHR30097">
    <property type="entry name" value="CATION EFFLUX SYSTEM PROTEIN CUSB"/>
    <property type="match status" value="1"/>
</dbReference>
<dbReference type="Proteomes" id="UP000029843">
    <property type="component" value="Unassembled WGS sequence"/>
</dbReference>
<accession>A0A099KJC4</accession>
<dbReference type="GO" id="GO:0060003">
    <property type="term" value="P:copper ion export"/>
    <property type="evidence" value="ECO:0007669"/>
    <property type="project" value="TreeGrafter"/>
</dbReference>
<keyword evidence="2" id="KW-0813">Transport</keyword>
<feature type="domain" description="CzcB-like C-terminal circularly permuted SH3-like" evidence="6">
    <location>
        <begin position="341"/>
        <end position="400"/>
    </location>
</feature>
<proteinExistence type="inferred from homology"/>
<evidence type="ECO:0000313" key="7">
    <source>
        <dbReference type="EMBL" id="KGJ90355.1"/>
    </source>
</evidence>
<dbReference type="InterPro" id="IPR051909">
    <property type="entry name" value="MFP_Cation_Efflux"/>
</dbReference>
<evidence type="ECO:0000259" key="6">
    <source>
        <dbReference type="Pfam" id="PF25975"/>
    </source>
</evidence>
<evidence type="ECO:0000256" key="2">
    <source>
        <dbReference type="ARBA" id="ARBA00022448"/>
    </source>
</evidence>
<dbReference type="PANTHER" id="PTHR30097:SF4">
    <property type="entry name" value="SLR6042 PROTEIN"/>
    <property type="match status" value="1"/>
</dbReference>
<feature type="chain" id="PRO_5001948442" description="Secretion protein HlyD" evidence="3">
    <location>
        <begin position="29"/>
        <end position="412"/>
    </location>
</feature>
<evidence type="ECO:0000259" key="5">
    <source>
        <dbReference type="Pfam" id="PF25971"/>
    </source>
</evidence>
<dbReference type="SUPFAM" id="SSF51230">
    <property type="entry name" value="Single hybrid motif"/>
    <property type="match status" value="1"/>
</dbReference>
<name>A0A099KJC4_COLPS</name>
<dbReference type="Pfam" id="PF25917">
    <property type="entry name" value="BSH_RND"/>
    <property type="match status" value="1"/>
</dbReference>
<protein>
    <recommendedName>
        <fullName evidence="9">Secretion protein HlyD</fullName>
    </recommendedName>
</protein>
<feature type="domain" description="CzcB N-terminal" evidence="5">
    <location>
        <begin position="46"/>
        <end position="137"/>
    </location>
</feature>
<dbReference type="InterPro" id="IPR058649">
    <property type="entry name" value="CzcB_C"/>
</dbReference>
<dbReference type="Gene3D" id="2.40.50.100">
    <property type="match status" value="1"/>
</dbReference>
<sequence precursor="true">MKLKAIVTSILLAHLSIGGATFSMHVNAQSNEQSVKEEVEKGPNNGRMLRDAEFAIELAIFEDGMPPEFRIFPSIGGKPIQPDDIEINVQLSRLGGVVDDINFYAENNYLRGDMEIYEPHSFNVTLTAKHGGKSYQWSYDNFEGRVLIAESMANTMSIETEKVAEQVFEEKLKVFGKLSMPPNAMRSISARFPGEIKALHAVMGQKVKKGQLLMVVESNESLQSYRIYSPISGVVTKQSAGVGEQTEGRELLKISNTQKLIVELGVFPLDQSKVKLGSIVDISIPGQSGVVKAQVFDSLVTVTNEQAKIFRAEIDNSNGDFNVGQIVSGEIMLDRYKVSRAVKASGIQSFRDFKVVYAKVNDEYEVRMLDIGRKVGPWVEVLGGIPSGTEYVAKNSYIIKADIDKSGASHDH</sequence>
<dbReference type="PATRIC" id="fig|28229.4.peg.2653"/>
<dbReference type="InterPro" id="IPR011053">
    <property type="entry name" value="Single_hybrid_motif"/>
</dbReference>
<organism evidence="7 8">
    <name type="scientific">Colwellia psychrerythraea</name>
    <name type="common">Vibrio psychroerythus</name>
    <dbReference type="NCBI Taxonomy" id="28229"/>
    <lineage>
        <taxon>Bacteria</taxon>
        <taxon>Pseudomonadati</taxon>
        <taxon>Pseudomonadota</taxon>
        <taxon>Gammaproteobacteria</taxon>
        <taxon>Alteromonadales</taxon>
        <taxon>Colwelliaceae</taxon>
        <taxon>Colwellia</taxon>
    </lineage>
</organism>
<dbReference type="InterPro" id="IPR058625">
    <property type="entry name" value="MdtA-like_BSH"/>
</dbReference>
<gene>
    <name evidence="7" type="ORF">ND2E_3503</name>
</gene>
<feature type="signal peptide" evidence="3">
    <location>
        <begin position="1"/>
        <end position="28"/>
    </location>
</feature>
<dbReference type="GO" id="GO:0046914">
    <property type="term" value="F:transition metal ion binding"/>
    <property type="evidence" value="ECO:0007669"/>
    <property type="project" value="TreeGrafter"/>
</dbReference>
<dbReference type="EMBL" id="JQED01000035">
    <property type="protein sequence ID" value="KGJ90355.1"/>
    <property type="molecule type" value="Genomic_DNA"/>
</dbReference>
<evidence type="ECO:0000256" key="1">
    <source>
        <dbReference type="ARBA" id="ARBA00009477"/>
    </source>
</evidence>
<dbReference type="RefSeq" id="WP_033094344.1">
    <property type="nucleotide sequence ID" value="NZ_JQED01000035.1"/>
</dbReference>
<evidence type="ECO:0000259" key="4">
    <source>
        <dbReference type="Pfam" id="PF25917"/>
    </source>
</evidence>
<evidence type="ECO:0008006" key="9">
    <source>
        <dbReference type="Google" id="ProtNLM"/>
    </source>
</evidence>
<feature type="domain" description="Multidrug resistance protein MdtA-like barrel-sandwich hybrid" evidence="4">
    <location>
        <begin position="187"/>
        <end position="245"/>
    </location>
</feature>
<evidence type="ECO:0000313" key="8">
    <source>
        <dbReference type="Proteomes" id="UP000029843"/>
    </source>
</evidence>
<dbReference type="GO" id="GO:0030288">
    <property type="term" value="C:outer membrane-bounded periplasmic space"/>
    <property type="evidence" value="ECO:0007669"/>
    <property type="project" value="TreeGrafter"/>
</dbReference>
<reference evidence="7 8" key="1">
    <citation type="submission" date="2014-08" db="EMBL/GenBank/DDBJ databases">
        <title>Genomic and Phenotypic Diversity of Colwellia psychrerythraea strains from Disparate Marine Basins.</title>
        <authorList>
            <person name="Techtmann S.M."/>
            <person name="Stelling S.C."/>
            <person name="Utturkar S.M."/>
            <person name="Alshibli N."/>
            <person name="Harris A."/>
            <person name="Brown S.D."/>
            <person name="Hazen T.C."/>
        </authorList>
    </citation>
    <scope>NUCLEOTIDE SEQUENCE [LARGE SCALE GENOMIC DNA]</scope>
    <source>
        <strain evidence="7 8">ND2E</strain>
    </source>
</reference>
<comment type="similarity">
    <text evidence="1">Belongs to the membrane fusion protein (MFP) (TC 8.A.1) family.</text>
</comment>
<evidence type="ECO:0000256" key="3">
    <source>
        <dbReference type="SAM" id="SignalP"/>
    </source>
</evidence>
<comment type="caution">
    <text evidence="7">The sequence shown here is derived from an EMBL/GenBank/DDBJ whole genome shotgun (WGS) entry which is preliminary data.</text>
</comment>
<dbReference type="Pfam" id="PF25971">
    <property type="entry name" value="CzcB_N"/>
    <property type="match status" value="1"/>
</dbReference>
<dbReference type="OrthoDB" id="9768185at2"/>
<dbReference type="AlphaFoldDB" id="A0A099KJC4"/>
<dbReference type="GO" id="GO:0015679">
    <property type="term" value="P:plasma membrane copper ion transport"/>
    <property type="evidence" value="ECO:0007669"/>
    <property type="project" value="TreeGrafter"/>
</dbReference>